<dbReference type="Pfam" id="PF05699">
    <property type="entry name" value="Dimer_Tnp_hAT"/>
    <property type="match status" value="1"/>
</dbReference>
<keyword evidence="4" id="KW-1185">Reference proteome</keyword>
<dbReference type="Proteomes" id="UP000478052">
    <property type="component" value="Unassembled WGS sequence"/>
</dbReference>
<protein>
    <submittedName>
        <fullName evidence="3">Zinc finger protein</fullName>
    </submittedName>
</protein>
<dbReference type="PANTHER" id="PTHR37162">
    <property type="entry name" value="HAT FAMILY DIMERISATION DOMAINCONTAINING PROTEIN-RELATED"/>
    <property type="match status" value="1"/>
</dbReference>
<accession>A0A6G0VVD1</accession>
<evidence type="ECO:0000313" key="3">
    <source>
        <dbReference type="EMBL" id="KAF0709427.1"/>
    </source>
</evidence>
<dbReference type="SUPFAM" id="SSF53098">
    <property type="entry name" value="Ribonuclease H-like"/>
    <property type="match status" value="1"/>
</dbReference>
<dbReference type="InterPro" id="IPR012337">
    <property type="entry name" value="RNaseH-like_sf"/>
</dbReference>
<name>A0A6G0VVD1_APHCR</name>
<dbReference type="GO" id="GO:0046983">
    <property type="term" value="F:protein dimerization activity"/>
    <property type="evidence" value="ECO:0007669"/>
    <property type="project" value="InterPro"/>
</dbReference>
<comment type="caution">
    <text evidence="3">The sequence shown here is derived from an EMBL/GenBank/DDBJ whole genome shotgun (WGS) entry which is preliminary data.</text>
</comment>
<feature type="region of interest" description="Disordered" evidence="1">
    <location>
        <begin position="1"/>
        <end position="37"/>
    </location>
</feature>
<organism evidence="3 4">
    <name type="scientific">Aphis craccivora</name>
    <name type="common">Cowpea aphid</name>
    <dbReference type="NCBI Taxonomy" id="307492"/>
    <lineage>
        <taxon>Eukaryota</taxon>
        <taxon>Metazoa</taxon>
        <taxon>Ecdysozoa</taxon>
        <taxon>Arthropoda</taxon>
        <taxon>Hexapoda</taxon>
        <taxon>Insecta</taxon>
        <taxon>Pterygota</taxon>
        <taxon>Neoptera</taxon>
        <taxon>Paraneoptera</taxon>
        <taxon>Hemiptera</taxon>
        <taxon>Sternorrhyncha</taxon>
        <taxon>Aphidomorpha</taxon>
        <taxon>Aphidoidea</taxon>
        <taxon>Aphididae</taxon>
        <taxon>Aphidini</taxon>
        <taxon>Aphis</taxon>
        <taxon>Aphis</taxon>
    </lineage>
</organism>
<evidence type="ECO:0000259" key="2">
    <source>
        <dbReference type="Pfam" id="PF05699"/>
    </source>
</evidence>
<feature type="domain" description="HAT C-terminal dimerisation" evidence="2">
    <location>
        <begin position="632"/>
        <end position="688"/>
    </location>
</feature>
<proteinExistence type="predicted"/>
<dbReference type="OrthoDB" id="6622882at2759"/>
<evidence type="ECO:0000313" key="4">
    <source>
        <dbReference type="Proteomes" id="UP000478052"/>
    </source>
</evidence>
<dbReference type="InterPro" id="IPR008906">
    <property type="entry name" value="HATC_C_dom"/>
</dbReference>
<dbReference type="EMBL" id="VUJU01011914">
    <property type="protein sequence ID" value="KAF0709427.1"/>
    <property type="molecule type" value="Genomic_DNA"/>
</dbReference>
<evidence type="ECO:0000256" key="1">
    <source>
        <dbReference type="SAM" id="MobiDB-lite"/>
    </source>
</evidence>
<dbReference type="AlphaFoldDB" id="A0A6G0VVD1"/>
<gene>
    <name evidence="3" type="ORF">FWK35_00033304</name>
</gene>
<dbReference type="PANTHER" id="PTHR37162:SF1">
    <property type="entry name" value="BED-TYPE DOMAIN-CONTAINING PROTEIN"/>
    <property type="match status" value="1"/>
</dbReference>
<reference evidence="3 4" key="1">
    <citation type="submission" date="2019-08" db="EMBL/GenBank/DDBJ databases">
        <title>Whole genome of Aphis craccivora.</title>
        <authorList>
            <person name="Voronova N.V."/>
            <person name="Shulinski R.S."/>
            <person name="Bandarenka Y.V."/>
            <person name="Zhorov D.G."/>
            <person name="Warner D."/>
        </authorList>
    </citation>
    <scope>NUCLEOTIDE SEQUENCE [LARGE SCALE GENOMIC DNA]</scope>
    <source>
        <strain evidence="3">180601</strain>
        <tissue evidence="3">Whole Body</tissue>
    </source>
</reference>
<sequence>MDHESNIDDPASSPRYNTPTKTKLKRGSEVSKKNRPKHRLQKFRNEWLKNKDFEDWLAPVPQDEYKAFCKFCKAPMVAEISVLRTHQNGKKHSQLLMGIKSRRQTLMSSFTIPAAETETTIQKKKKISIAEIKLAAFFAEHNISFLTSDHLIDLLKETFDDSETVQGLNMKRTKTTAIVKNVIGATQKVELANKLKNCKFSIMTDESTDIGSIKTSCIVVRFFDEDSKKIVSTFWELHNVFDKSNPHSANAENLYKSLMETFNIHNIPLSNVIGFGSDGCNVMMGENNSVASRFRESCPGIVIMKCVCHSAHLCVSEACKKLPRALEDLARNIYNFLKSSSKRQSELKEFQSFLNLEPHKILHPSQTRWLSLSAVVDRILEQWDGLKLYFTDTYLSQRLIATEHIYHGLNDMFIKLSYYFLSWALPLFTRFNAYFQTRQVVIYELHEKITALYTEILLCFLKRSYVLKTPLNVINPKSEEHQIINSNLYLGIQVANHIDHPDICKDHIRKNDFYKRCREFFQVAATEIKKRYNMEDPVLSKLYILKPDNAISHTFRENTPSLLPLINVLPRIVSLTNITHMQIIDDQWRKLPIALTIITDDLLNMSIDSGTKKINIDTFCYISNFNRVLVGQKINNFSELSKFALDVLSLPHSNADCERVFSAVNCMKTKVRNRLNIDTINGALHTKQHLSSSNTGNCIKFQPTNDMLNCMSKDILYNNSNNENVETIFGMFQNY</sequence>